<evidence type="ECO:0000313" key="4">
    <source>
        <dbReference type="Proteomes" id="UP000292423"/>
    </source>
</evidence>
<dbReference type="EMBL" id="SHKX01000014">
    <property type="protein sequence ID" value="RZU38158.1"/>
    <property type="molecule type" value="Genomic_DNA"/>
</dbReference>
<protein>
    <recommendedName>
        <fullName evidence="2">UPF0301 protein EV700_2736</fullName>
    </recommendedName>
</protein>
<dbReference type="PANTHER" id="PTHR30327:SF1">
    <property type="entry name" value="UPF0301 PROTEIN YQGE"/>
    <property type="match status" value="1"/>
</dbReference>
<gene>
    <name evidence="3" type="ORF">EV700_2736</name>
</gene>
<accession>A0A4Q7YLJ6</accession>
<dbReference type="Gene3D" id="3.40.1740.10">
    <property type="entry name" value="VC0467-like"/>
    <property type="match status" value="1"/>
</dbReference>
<keyword evidence="4" id="KW-1185">Reference proteome</keyword>
<dbReference type="SUPFAM" id="SSF143456">
    <property type="entry name" value="VC0467-like"/>
    <property type="match status" value="1"/>
</dbReference>
<comment type="similarity">
    <text evidence="1 2">Belongs to the UPF0301 (AlgH) family.</text>
</comment>
<organism evidence="3 4">
    <name type="scientific">Fluviicoccus keumensis</name>
    <dbReference type="NCBI Taxonomy" id="1435465"/>
    <lineage>
        <taxon>Bacteria</taxon>
        <taxon>Pseudomonadati</taxon>
        <taxon>Pseudomonadota</taxon>
        <taxon>Gammaproteobacteria</taxon>
        <taxon>Moraxellales</taxon>
        <taxon>Moraxellaceae</taxon>
        <taxon>Fluviicoccus</taxon>
    </lineage>
</organism>
<dbReference type="OrthoDB" id="9807486at2"/>
<dbReference type="InterPro" id="IPR003774">
    <property type="entry name" value="AlgH-like"/>
</dbReference>
<dbReference type="Proteomes" id="UP000292423">
    <property type="component" value="Unassembled WGS sequence"/>
</dbReference>
<dbReference type="PANTHER" id="PTHR30327">
    <property type="entry name" value="UNCHARACTERIZED PROTEIN YQGE"/>
    <property type="match status" value="1"/>
</dbReference>
<dbReference type="Pfam" id="PF02622">
    <property type="entry name" value="DUF179"/>
    <property type="match status" value="1"/>
</dbReference>
<name>A0A4Q7YLJ6_9GAMM</name>
<dbReference type="GO" id="GO:0005829">
    <property type="term" value="C:cytosol"/>
    <property type="evidence" value="ECO:0007669"/>
    <property type="project" value="TreeGrafter"/>
</dbReference>
<evidence type="ECO:0000256" key="2">
    <source>
        <dbReference type="HAMAP-Rule" id="MF_00758"/>
    </source>
</evidence>
<proteinExistence type="inferred from homology"/>
<evidence type="ECO:0000313" key="3">
    <source>
        <dbReference type="EMBL" id="RZU38158.1"/>
    </source>
</evidence>
<sequence>MTLPNANFTHQCLIAMPEMQDSRFAHSVTYIVRHDEDGAVGLVVNRPLELTVSELLSEVRLPVINGLPHPEQPVLYGGPVSTEAGFVLHEDKGHWNSSMEVDDNLCVTSSRDILDAISHGKGPGRYQIMLGYAGWGAGQLEKEIAENAWLVCPADVSLLFDLPYEMRWEAAARRIGVDVHLLSAQVGHA</sequence>
<dbReference type="NCBIfam" id="NF001266">
    <property type="entry name" value="PRK00228.1-1"/>
    <property type="match status" value="1"/>
</dbReference>
<dbReference type="AlphaFoldDB" id="A0A4Q7YLJ6"/>
<dbReference type="HAMAP" id="MF_00758">
    <property type="entry name" value="UPF0301"/>
    <property type="match status" value="1"/>
</dbReference>
<comment type="caution">
    <text evidence="3">The sequence shown here is derived from an EMBL/GenBank/DDBJ whole genome shotgun (WGS) entry which is preliminary data.</text>
</comment>
<reference evidence="3 4" key="1">
    <citation type="submission" date="2019-02" db="EMBL/GenBank/DDBJ databases">
        <title>Genomic Encyclopedia of Type Strains, Phase IV (KMG-IV): sequencing the most valuable type-strain genomes for metagenomic binning, comparative biology and taxonomic classification.</title>
        <authorList>
            <person name="Goeker M."/>
        </authorList>
    </citation>
    <scope>NUCLEOTIDE SEQUENCE [LARGE SCALE GENOMIC DNA]</scope>
    <source>
        <strain evidence="3 4">DSM 105135</strain>
    </source>
</reference>
<evidence type="ECO:0000256" key="1">
    <source>
        <dbReference type="ARBA" id="ARBA00009600"/>
    </source>
</evidence>